<feature type="transmembrane region" description="Helical" evidence="6">
    <location>
        <begin position="115"/>
        <end position="133"/>
    </location>
</feature>
<dbReference type="PANTHER" id="PTHR11101">
    <property type="entry name" value="PHOSPHATE TRANSPORTER"/>
    <property type="match status" value="1"/>
</dbReference>
<dbReference type="PATRIC" id="fig|1286635.3.peg.3337"/>
<feature type="transmembrane region" description="Helical" evidence="6">
    <location>
        <begin position="459"/>
        <end position="484"/>
    </location>
</feature>
<evidence type="ECO:0000256" key="4">
    <source>
        <dbReference type="ARBA" id="ARBA00022989"/>
    </source>
</evidence>
<feature type="transmembrane region" description="Helical" evidence="6">
    <location>
        <begin position="490"/>
        <end position="511"/>
    </location>
</feature>
<dbReference type="InterPro" id="IPR038078">
    <property type="entry name" value="PhoU-like_sf"/>
</dbReference>
<comment type="caution">
    <text evidence="7">The sequence shown here is derived from an EMBL/GenBank/DDBJ whole genome shotgun (WGS) entry which is preliminary data.</text>
</comment>
<feature type="transmembrane region" description="Helical" evidence="6">
    <location>
        <begin position="84"/>
        <end position="103"/>
    </location>
</feature>
<dbReference type="SUPFAM" id="SSF109755">
    <property type="entry name" value="PhoU-like"/>
    <property type="match status" value="1"/>
</dbReference>
<keyword evidence="6" id="KW-0592">Phosphate transport</keyword>
<dbReference type="Pfam" id="PF01384">
    <property type="entry name" value="PHO4"/>
    <property type="match status" value="1"/>
</dbReference>
<dbReference type="EMBL" id="APJX01000007">
    <property type="protein sequence ID" value="EMS78690.1"/>
    <property type="molecule type" value="Genomic_DNA"/>
</dbReference>
<evidence type="ECO:0000256" key="2">
    <source>
        <dbReference type="ARBA" id="ARBA00022448"/>
    </source>
</evidence>
<evidence type="ECO:0000256" key="5">
    <source>
        <dbReference type="ARBA" id="ARBA00023136"/>
    </source>
</evidence>
<comment type="similarity">
    <text evidence="6">Belongs to the inorganic phosphate transporter (PiT) (TC 2.A.20) family.</text>
</comment>
<dbReference type="InterPro" id="IPR001204">
    <property type="entry name" value="Phos_transporter"/>
</dbReference>
<dbReference type="RefSeq" id="WP_006967186.1">
    <property type="nucleotide sequence ID" value="NZ_APJX01000007.1"/>
</dbReference>
<feature type="transmembrane region" description="Helical" evidence="6">
    <location>
        <begin position="44"/>
        <end position="64"/>
    </location>
</feature>
<comment type="subcellular location">
    <subcellularLocation>
        <location evidence="1 6">Membrane</location>
        <topology evidence="1 6">Multi-pass membrane protein</topology>
    </subcellularLocation>
</comment>
<protein>
    <recommendedName>
        <fullName evidence="6">Phosphate transporter</fullName>
    </recommendedName>
</protein>
<evidence type="ECO:0000313" key="7">
    <source>
        <dbReference type="EMBL" id="EMS78690.1"/>
    </source>
</evidence>
<dbReference type="OrthoDB" id="9779554at2"/>
<keyword evidence="2 6" id="KW-0813">Transport</keyword>
<feature type="transmembrane region" description="Helical" evidence="6">
    <location>
        <begin position="6"/>
        <end position="23"/>
    </location>
</feature>
<evidence type="ECO:0000256" key="6">
    <source>
        <dbReference type="RuleBase" id="RU363058"/>
    </source>
</evidence>
<dbReference type="GO" id="GO:0035435">
    <property type="term" value="P:phosphate ion transmembrane transport"/>
    <property type="evidence" value="ECO:0007669"/>
    <property type="project" value="TreeGrafter"/>
</dbReference>
<feature type="transmembrane region" description="Helical" evidence="6">
    <location>
        <begin position="228"/>
        <end position="248"/>
    </location>
</feature>
<sequence>MSLELCYVIIGILLLFAFFDLMIGVSNDAVNFLNSSIGSKAAPFVIIMLVASLGILAGVTFSGGMMEVARKGIFHPQFFTMPELLVIFLAVMITDILLLDLFNTYGLPTSTTVSIVFELLGAAVALSVIKLLYTAGSTMALWDYINTAKAMAIVGGILLSIVISFFSGAIVQFISRLIFTFDYQKRLKRYGAVWGGVAMTAITFFILIKGAKGATFMTEPTLIWIQHHTLTILGGIFAVSVIVLQMLLSIFKVNILKPIVLVGTFALAMAFAANDLVNFIGVPLAGLKAFSTALASADPLNITMEALSKAVQTQTGLLLLAGSIMVVTLWVSKKARTVTETEISLGKQDEGPERFESIWLSRKIVALFYHIFSSLRTTIPEPLRRAVAARITPTPVHHGGSAGEKPSFDLIRASVNLMVASTVVSFATSLKLPLSTTYVTFMVAMGSSFSDQAWGRESAVFRITGVLAVVGGWFMTAFIAFMVAFLFANIIYFFNAWGIAGLMLFAGFMIWKNKKKHDDQSKDKEEMNIFQFEKVDDFQAAVSDTFDHLALQLKGIRESFDRAFDALFTEDIGTLRQERKRTKQVQLSTNVIVANIFKVLRLLQKTDNQVSYNYYQIIRRLQKLSDGYRDTVIRCTMHVSNRHTGLLPVQVEELMEIKQVILQIFSTVETALAKKQIVDCRDIVDHFHLLRELVDDFNANQIERIRNDSSKTRLSILFYAISGNCVMMAKQTVKLLGIFNEAFINPSGKPGQQPANPCSDYSLD</sequence>
<feature type="transmembrane region" description="Helical" evidence="6">
    <location>
        <begin position="255"/>
        <end position="273"/>
    </location>
</feature>
<dbReference type="GO" id="GO:0005315">
    <property type="term" value="F:phosphate transmembrane transporter activity"/>
    <property type="evidence" value="ECO:0007669"/>
    <property type="project" value="InterPro"/>
</dbReference>
<dbReference type="GO" id="GO:0016020">
    <property type="term" value="C:membrane"/>
    <property type="evidence" value="ECO:0007669"/>
    <property type="project" value="UniProtKB-SubCell"/>
</dbReference>
<dbReference type="PANTHER" id="PTHR11101:SF16">
    <property type="entry name" value="PHOSPHATE TRANSPORTER"/>
    <property type="match status" value="1"/>
</dbReference>
<accession>S0FVH2</accession>
<evidence type="ECO:0000313" key="8">
    <source>
        <dbReference type="Proteomes" id="UP000014216"/>
    </source>
</evidence>
<feature type="transmembrane region" description="Helical" evidence="6">
    <location>
        <begin position="153"/>
        <end position="179"/>
    </location>
</feature>
<keyword evidence="8" id="KW-1185">Reference proteome</keyword>
<proteinExistence type="inferred from homology"/>
<organism evidence="7 8">
    <name type="scientific">Desulfotignum phosphitoxidans DSM 13687</name>
    <dbReference type="NCBI Taxonomy" id="1286635"/>
    <lineage>
        <taxon>Bacteria</taxon>
        <taxon>Pseudomonadati</taxon>
        <taxon>Thermodesulfobacteriota</taxon>
        <taxon>Desulfobacteria</taxon>
        <taxon>Desulfobacterales</taxon>
        <taxon>Desulfobacteraceae</taxon>
        <taxon>Desulfotignum</taxon>
    </lineage>
</organism>
<feature type="transmembrane region" description="Helical" evidence="6">
    <location>
        <begin position="191"/>
        <end position="208"/>
    </location>
</feature>
<evidence type="ECO:0000256" key="1">
    <source>
        <dbReference type="ARBA" id="ARBA00004141"/>
    </source>
</evidence>
<name>S0FVH2_9BACT</name>
<keyword evidence="3 6" id="KW-0812">Transmembrane</keyword>
<evidence type="ECO:0000256" key="3">
    <source>
        <dbReference type="ARBA" id="ARBA00022692"/>
    </source>
</evidence>
<dbReference type="Gene3D" id="1.20.58.220">
    <property type="entry name" value="Phosphate transport system protein phou homolog 2, domain 2"/>
    <property type="match status" value="1"/>
</dbReference>
<feature type="transmembrane region" description="Helical" evidence="6">
    <location>
        <begin position="311"/>
        <end position="331"/>
    </location>
</feature>
<gene>
    <name evidence="7" type="primary">pit</name>
    <name evidence="7" type="ORF">Dpo_7c01660</name>
</gene>
<reference evidence="7 8" key="1">
    <citation type="journal article" date="2013" name="Genome Announc.">
        <title>Draft Genome Sequence of Desulfotignum phosphitoxidans DSM 13687 Strain FiPS-3.</title>
        <authorList>
            <person name="Poehlein A."/>
            <person name="Daniel R."/>
            <person name="Simeonova D.D."/>
        </authorList>
    </citation>
    <scope>NUCLEOTIDE SEQUENCE [LARGE SCALE GENOMIC DNA]</scope>
    <source>
        <strain evidence="7 8">DSM 13687</strain>
    </source>
</reference>
<keyword evidence="4 6" id="KW-1133">Transmembrane helix</keyword>
<keyword evidence="5 6" id="KW-0472">Membrane</keyword>
<dbReference type="Proteomes" id="UP000014216">
    <property type="component" value="Unassembled WGS sequence"/>
</dbReference>
<dbReference type="AlphaFoldDB" id="S0FVH2"/>